<evidence type="ECO:0000256" key="7">
    <source>
        <dbReference type="SAM" id="Phobius"/>
    </source>
</evidence>
<gene>
    <name evidence="9" type="ORF">P9271_01170</name>
</gene>
<keyword evidence="5 7" id="KW-1133">Transmembrane helix</keyword>
<feature type="transmembrane region" description="Helical" evidence="7">
    <location>
        <begin position="272"/>
        <end position="289"/>
    </location>
</feature>
<evidence type="ECO:0000256" key="4">
    <source>
        <dbReference type="ARBA" id="ARBA00022692"/>
    </source>
</evidence>
<feature type="transmembrane region" description="Helical" evidence="7">
    <location>
        <begin position="182"/>
        <end position="202"/>
    </location>
</feature>
<dbReference type="SUPFAM" id="SSF103481">
    <property type="entry name" value="Multidrug resistance efflux transporter EmrE"/>
    <property type="match status" value="2"/>
</dbReference>
<protein>
    <submittedName>
        <fullName evidence="9">DMT family transporter</fullName>
    </submittedName>
</protein>
<dbReference type="PANTHER" id="PTHR32322">
    <property type="entry name" value="INNER MEMBRANE TRANSPORTER"/>
    <property type="match status" value="1"/>
</dbReference>
<feature type="transmembrane region" description="Helical" evidence="7">
    <location>
        <begin position="148"/>
        <end position="170"/>
    </location>
</feature>
<evidence type="ECO:0000256" key="5">
    <source>
        <dbReference type="ARBA" id="ARBA00022989"/>
    </source>
</evidence>
<accession>A0ABU6NS52</accession>
<dbReference type="InterPro" id="IPR037185">
    <property type="entry name" value="EmrE-like"/>
</dbReference>
<dbReference type="Gene3D" id="1.10.3730.20">
    <property type="match status" value="1"/>
</dbReference>
<evidence type="ECO:0000256" key="3">
    <source>
        <dbReference type="ARBA" id="ARBA00022475"/>
    </source>
</evidence>
<evidence type="ECO:0000259" key="8">
    <source>
        <dbReference type="Pfam" id="PF00892"/>
    </source>
</evidence>
<comment type="caution">
    <text evidence="9">The sequence shown here is derived from an EMBL/GenBank/DDBJ whole genome shotgun (WGS) entry which is preliminary data.</text>
</comment>
<feature type="transmembrane region" description="Helical" evidence="7">
    <location>
        <begin position="126"/>
        <end position="142"/>
    </location>
</feature>
<keyword evidence="3" id="KW-1003">Cell membrane</keyword>
<feature type="domain" description="EamA" evidence="8">
    <location>
        <begin position="153"/>
        <end position="289"/>
    </location>
</feature>
<feature type="transmembrane region" description="Helical" evidence="7">
    <location>
        <begin position="96"/>
        <end position="117"/>
    </location>
</feature>
<dbReference type="RefSeq" id="WP_328014647.1">
    <property type="nucleotide sequence ID" value="NZ_JARTFS010000001.1"/>
</dbReference>
<name>A0ABU6NS52_9BACI</name>
<keyword evidence="6 7" id="KW-0472">Membrane</keyword>
<dbReference type="Proteomes" id="UP001342826">
    <property type="component" value="Unassembled WGS sequence"/>
</dbReference>
<feature type="transmembrane region" description="Helical" evidence="7">
    <location>
        <begin position="248"/>
        <end position="266"/>
    </location>
</feature>
<feature type="transmembrane region" description="Helical" evidence="7">
    <location>
        <begin position="68"/>
        <end position="90"/>
    </location>
</feature>
<dbReference type="InterPro" id="IPR050638">
    <property type="entry name" value="AA-Vitamin_Transporters"/>
</dbReference>
<dbReference type="Pfam" id="PF00892">
    <property type="entry name" value="EamA"/>
    <property type="match status" value="2"/>
</dbReference>
<comment type="subcellular location">
    <subcellularLocation>
        <location evidence="1">Cell membrane</location>
        <topology evidence="1">Multi-pass membrane protein</topology>
    </subcellularLocation>
</comment>
<evidence type="ECO:0000313" key="10">
    <source>
        <dbReference type="Proteomes" id="UP001342826"/>
    </source>
</evidence>
<sequence>MNQVTSAYIKIALAMAIVGSSVVFGKLIISSFPVFLASELRFIIATIILIILLLRQEKKFPCIGFKDLIIFFLQAFTGVFLFNIFMLYGLKFTTAIEAGIITSTLPAVIGLVSFLFLKEKLTIKKGLGIIFAVIGVLSINFIDNGSSNINSLLGNLLIFGAVLGETLFITLGKSVSNRFTPLTISTMMSVSGLIMFLPFAIYEAKEFDFASVGMGDWINILYFGIVVTVLAFLLMYQGLSKVSASSAGVLTSVLPLSSVILSFFILKEEISFSHLLGILFILIAIFFISKESSDGEVNSKSSISQ</sequence>
<dbReference type="PANTHER" id="PTHR32322:SF18">
    <property type="entry name" value="S-ADENOSYLMETHIONINE_S-ADENOSYLHOMOCYSTEINE TRANSPORTER"/>
    <property type="match status" value="1"/>
</dbReference>
<feature type="transmembrane region" description="Helical" evidence="7">
    <location>
        <begin position="7"/>
        <end position="29"/>
    </location>
</feature>
<evidence type="ECO:0000256" key="6">
    <source>
        <dbReference type="ARBA" id="ARBA00023136"/>
    </source>
</evidence>
<feature type="transmembrane region" description="Helical" evidence="7">
    <location>
        <begin position="35"/>
        <end position="56"/>
    </location>
</feature>
<dbReference type="InterPro" id="IPR000620">
    <property type="entry name" value="EamA_dom"/>
</dbReference>
<keyword evidence="10" id="KW-1185">Reference proteome</keyword>
<dbReference type="EMBL" id="JARTFS010000001">
    <property type="protein sequence ID" value="MED4399972.1"/>
    <property type="molecule type" value="Genomic_DNA"/>
</dbReference>
<evidence type="ECO:0000256" key="2">
    <source>
        <dbReference type="ARBA" id="ARBA00007362"/>
    </source>
</evidence>
<reference evidence="9 10" key="1">
    <citation type="submission" date="2023-03" db="EMBL/GenBank/DDBJ databases">
        <title>Bacillus Genome Sequencing.</title>
        <authorList>
            <person name="Dunlap C."/>
        </authorList>
    </citation>
    <scope>NUCLEOTIDE SEQUENCE [LARGE SCALE GENOMIC DNA]</scope>
    <source>
        <strain evidence="9 10">NRS-1717</strain>
    </source>
</reference>
<evidence type="ECO:0000256" key="1">
    <source>
        <dbReference type="ARBA" id="ARBA00004651"/>
    </source>
</evidence>
<evidence type="ECO:0000313" key="9">
    <source>
        <dbReference type="EMBL" id="MED4399972.1"/>
    </source>
</evidence>
<organism evidence="9 10">
    <name type="scientific">Metabacillus fastidiosus</name>
    <dbReference type="NCBI Taxonomy" id="1458"/>
    <lineage>
        <taxon>Bacteria</taxon>
        <taxon>Bacillati</taxon>
        <taxon>Bacillota</taxon>
        <taxon>Bacilli</taxon>
        <taxon>Bacillales</taxon>
        <taxon>Bacillaceae</taxon>
        <taxon>Metabacillus</taxon>
    </lineage>
</organism>
<feature type="domain" description="EamA" evidence="8">
    <location>
        <begin position="6"/>
        <end position="140"/>
    </location>
</feature>
<comment type="similarity">
    <text evidence="2">Belongs to the EamA transporter family.</text>
</comment>
<keyword evidence="4 7" id="KW-0812">Transmembrane</keyword>
<feature type="transmembrane region" description="Helical" evidence="7">
    <location>
        <begin position="217"/>
        <end position="236"/>
    </location>
</feature>
<proteinExistence type="inferred from homology"/>